<name>C1MLZ2_MICPC</name>
<dbReference type="SUPFAM" id="SSF50156">
    <property type="entry name" value="PDZ domain-like"/>
    <property type="match status" value="1"/>
</dbReference>
<dbReference type="AlphaFoldDB" id="C1MLZ2"/>
<dbReference type="OrthoDB" id="4217619at2759"/>
<dbReference type="Pfam" id="PF13365">
    <property type="entry name" value="Trypsin_2"/>
    <property type="match status" value="1"/>
</dbReference>
<sequence length="493" mass="51205">MALALPSFGLLNSRRGVHGPTAGGVGVPWRVGSRSSSDSPTRQNQIRHRRATRKPTSLDARASARDDADEETPHAKPLGVRFTAATLSGLLAASPVAMPLAPMTSSETSPRMQQQRRPTSSATSAFAPRVLNRALTASAAAPELIVPSGASTVLDREETDTVKLFKEATPSVVFITNKVFARVNAYSLDSTEIPRGAGSGFVWDTNGHIVTNYHVVRGADDLAVAFQGDTTQYDATLLGYDEDKDVAVLSVKKPPTTSPPPIPLGRSSSLQVGQKVFAIGNPFGLDHTLTTGIVSGLGRELPSGNTGRPILNVVQTDAAINPGNSGGPLLDSNGRLVGINTAIASTSGSSSGVGFALPIDSVKGIVEQVIQFGKVTRPNVGVVLAPDGALRQLLGFNADNTDGVLILGVADGSAAAMAGIRGTTRDVVDPSKVVLGDVIIGFDDAAVKDASDLFRALDARRAGETVTLKVRRNGVGVVDVKVTLGEKVTKFGV</sequence>
<dbReference type="InterPro" id="IPR039382">
    <property type="entry name" value="DEGP1/8_PDZ_dom"/>
</dbReference>
<dbReference type="Gene3D" id="2.30.42.10">
    <property type="match status" value="1"/>
</dbReference>
<feature type="domain" description="PDZ" evidence="6">
    <location>
        <begin position="379"/>
        <end position="474"/>
    </location>
</feature>
<feature type="region of interest" description="Disordered" evidence="5">
    <location>
        <begin position="101"/>
        <end position="126"/>
    </location>
</feature>
<evidence type="ECO:0000256" key="3">
    <source>
        <dbReference type="ARBA" id="ARBA00022801"/>
    </source>
</evidence>
<dbReference type="PRINTS" id="PR00834">
    <property type="entry name" value="PROTEASES2C"/>
</dbReference>
<gene>
    <name evidence="7" type="ORF">MICPUCDRAFT_56320</name>
</gene>
<dbReference type="OMA" id="EHNIAND"/>
<dbReference type="Gene3D" id="2.40.10.10">
    <property type="entry name" value="Trypsin-like serine proteases"/>
    <property type="match status" value="2"/>
</dbReference>
<dbReference type="SMART" id="SM00228">
    <property type="entry name" value="PDZ"/>
    <property type="match status" value="1"/>
</dbReference>
<dbReference type="FunFam" id="2.40.10.10:FF:000001">
    <property type="entry name" value="Periplasmic serine protease DegS"/>
    <property type="match status" value="1"/>
</dbReference>
<dbReference type="KEGG" id="mpp:MICPUCDRAFT_56320"/>
<feature type="compositionally biased region" description="Polar residues" evidence="5">
    <location>
        <begin position="103"/>
        <end position="124"/>
    </location>
</feature>
<keyword evidence="2" id="KW-0645">Protease</keyword>
<dbReference type="PANTHER" id="PTHR43343">
    <property type="entry name" value="PEPTIDASE S12"/>
    <property type="match status" value="1"/>
</dbReference>
<evidence type="ECO:0000256" key="2">
    <source>
        <dbReference type="ARBA" id="ARBA00022670"/>
    </source>
</evidence>
<evidence type="ECO:0000313" key="8">
    <source>
        <dbReference type="Proteomes" id="UP000001876"/>
    </source>
</evidence>
<evidence type="ECO:0000256" key="5">
    <source>
        <dbReference type="SAM" id="MobiDB-lite"/>
    </source>
</evidence>
<dbReference type="PANTHER" id="PTHR43343:SF2">
    <property type="entry name" value="PDZ DOMAIN-CONTAINING PROTEIN"/>
    <property type="match status" value="1"/>
</dbReference>
<evidence type="ECO:0000259" key="6">
    <source>
        <dbReference type="PROSITE" id="PS50106"/>
    </source>
</evidence>
<dbReference type="RefSeq" id="XP_003056849.1">
    <property type="nucleotide sequence ID" value="XM_003056803.1"/>
</dbReference>
<dbReference type="GeneID" id="9682288"/>
<dbReference type="InterPro" id="IPR001478">
    <property type="entry name" value="PDZ"/>
</dbReference>
<comment type="similarity">
    <text evidence="1">Belongs to the peptidase S1C family.</text>
</comment>
<dbReference type="InterPro" id="IPR001940">
    <property type="entry name" value="Peptidase_S1C"/>
</dbReference>
<dbReference type="EMBL" id="GG663737">
    <property type="protein sequence ID" value="EEH58494.1"/>
    <property type="molecule type" value="Genomic_DNA"/>
</dbReference>
<keyword evidence="3" id="KW-0378">Hydrolase</keyword>
<dbReference type="GO" id="GO:0006508">
    <property type="term" value="P:proteolysis"/>
    <property type="evidence" value="ECO:0007669"/>
    <property type="project" value="UniProtKB-KW"/>
</dbReference>
<feature type="compositionally biased region" description="Basic and acidic residues" evidence="5">
    <location>
        <begin position="62"/>
        <end position="74"/>
    </location>
</feature>
<dbReference type="CDD" id="cd00990">
    <property type="entry name" value="cpPDZ_AtDEGP1-like"/>
    <property type="match status" value="1"/>
</dbReference>
<dbReference type="Proteomes" id="UP000001876">
    <property type="component" value="Unassembled WGS sequence"/>
</dbReference>
<dbReference type="SUPFAM" id="SSF50494">
    <property type="entry name" value="Trypsin-like serine proteases"/>
    <property type="match status" value="1"/>
</dbReference>
<keyword evidence="8" id="KW-1185">Reference proteome</keyword>
<dbReference type="PROSITE" id="PS50106">
    <property type="entry name" value="PDZ"/>
    <property type="match status" value="1"/>
</dbReference>
<protein>
    <recommendedName>
        <fullName evidence="6">PDZ domain-containing protein</fullName>
    </recommendedName>
</protein>
<dbReference type="STRING" id="564608.C1MLZ2"/>
<keyword evidence="4" id="KW-0720">Serine protease</keyword>
<dbReference type="eggNOG" id="KOG1320">
    <property type="taxonomic scope" value="Eukaryota"/>
</dbReference>
<dbReference type="InterPro" id="IPR051201">
    <property type="entry name" value="Chloro_Bact_Ser_Proteases"/>
</dbReference>
<organism evidence="8">
    <name type="scientific">Micromonas pusilla (strain CCMP1545)</name>
    <name type="common">Picoplanktonic green alga</name>
    <dbReference type="NCBI Taxonomy" id="564608"/>
    <lineage>
        <taxon>Eukaryota</taxon>
        <taxon>Viridiplantae</taxon>
        <taxon>Chlorophyta</taxon>
        <taxon>Mamiellophyceae</taxon>
        <taxon>Mamiellales</taxon>
        <taxon>Mamiellaceae</taxon>
        <taxon>Micromonas</taxon>
    </lineage>
</organism>
<feature type="region of interest" description="Disordered" evidence="5">
    <location>
        <begin position="11"/>
        <end position="77"/>
    </location>
</feature>
<reference evidence="7 8" key="1">
    <citation type="journal article" date="2009" name="Science">
        <title>Green evolution and dynamic adaptations revealed by genomes of the marine picoeukaryotes Micromonas.</title>
        <authorList>
            <person name="Worden A.Z."/>
            <person name="Lee J.H."/>
            <person name="Mock T."/>
            <person name="Rouze P."/>
            <person name="Simmons M.P."/>
            <person name="Aerts A.L."/>
            <person name="Allen A.E."/>
            <person name="Cuvelier M.L."/>
            <person name="Derelle E."/>
            <person name="Everett M.V."/>
            <person name="Foulon E."/>
            <person name="Grimwood J."/>
            <person name="Gundlach H."/>
            <person name="Henrissat B."/>
            <person name="Napoli C."/>
            <person name="McDonald S.M."/>
            <person name="Parker M.S."/>
            <person name="Rombauts S."/>
            <person name="Salamov A."/>
            <person name="Von Dassow P."/>
            <person name="Badger J.H."/>
            <person name="Coutinho P.M."/>
            <person name="Demir E."/>
            <person name="Dubchak I."/>
            <person name="Gentemann C."/>
            <person name="Eikrem W."/>
            <person name="Gready J.E."/>
            <person name="John U."/>
            <person name="Lanier W."/>
            <person name="Lindquist E.A."/>
            <person name="Lucas S."/>
            <person name="Mayer K.F."/>
            <person name="Moreau H."/>
            <person name="Not F."/>
            <person name="Otillar R."/>
            <person name="Panaud O."/>
            <person name="Pangilinan J."/>
            <person name="Paulsen I."/>
            <person name="Piegu B."/>
            <person name="Poliakov A."/>
            <person name="Robbens S."/>
            <person name="Schmutz J."/>
            <person name="Toulza E."/>
            <person name="Wyss T."/>
            <person name="Zelensky A."/>
            <person name="Zhou K."/>
            <person name="Armbrust E.V."/>
            <person name="Bhattacharya D."/>
            <person name="Goodenough U.W."/>
            <person name="Van de Peer Y."/>
            <person name="Grigoriev I.V."/>
        </authorList>
    </citation>
    <scope>NUCLEOTIDE SEQUENCE [LARGE SCALE GENOMIC DNA]</scope>
    <source>
        <strain evidence="7 8">CCMP1545</strain>
    </source>
</reference>
<feature type="compositionally biased region" description="Polar residues" evidence="5">
    <location>
        <begin position="33"/>
        <end position="44"/>
    </location>
</feature>
<evidence type="ECO:0000256" key="1">
    <source>
        <dbReference type="ARBA" id="ARBA00010541"/>
    </source>
</evidence>
<accession>C1MLZ2</accession>
<evidence type="ECO:0000313" key="7">
    <source>
        <dbReference type="EMBL" id="EEH58494.1"/>
    </source>
</evidence>
<dbReference type="InterPro" id="IPR009003">
    <property type="entry name" value="Peptidase_S1_PA"/>
</dbReference>
<evidence type="ECO:0000256" key="4">
    <source>
        <dbReference type="ARBA" id="ARBA00022825"/>
    </source>
</evidence>
<proteinExistence type="inferred from homology"/>
<dbReference type="GO" id="GO:0004252">
    <property type="term" value="F:serine-type endopeptidase activity"/>
    <property type="evidence" value="ECO:0007669"/>
    <property type="project" value="InterPro"/>
</dbReference>
<dbReference type="Pfam" id="PF13180">
    <property type="entry name" value="PDZ_2"/>
    <property type="match status" value="1"/>
</dbReference>
<dbReference type="InterPro" id="IPR043504">
    <property type="entry name" value="Peptidase_S1_PA_chymotrypsin"/>
</dbReference>
<dbReference type="InterPro" id="IPR036034">
    <property type="entry name" value="PDZ_sf"/>
</dbReference>